<keyword evidence="2" id="KW-1185">Reference proteome</keyword>
<dbReference type="OrthoDB" id="4851849at2759"/>
<organism evidence="1 2">
    <name type="scientific">Talaromyces islandicus</name>
    <name type="common">Penicillium islandicum</name>
    <dbReference type="NCBI Taxonomy" id="28573"/>
    <lineage>
        <taxon>Eukaryota</taxon>
        <taxon>Fungi</taxon>
        <taxon>Dikarya</taxon>
        <taxon>Ascomycota</taxon>
        <taxon>Pezizomycotina</taxon>
        <taxon>Eurotiomycetes</taxon>
        <taxon>Eurotiomycetidae</taxon>
        <taxon>Eurotiales</taxon>
        <taxon>Trichocomaceae</taxon>
        <taxon>Talaromyces</taxon>
        <taxon>Talaromyces sect. Islandici</taxon>
    </lineage>
</organism>
<reference evidence="1 2" key="1">
    <citation type="submission" date="2015-04" db="EMBL/GenBank/DDBJ databases">
        <authorList>
            <person name="Syromyatnikov M.Y."/>
            <person name="Popov V.N."/>
        </authorList>
    </citation>
    <scope>NUCLEOTIDE SEQUENCE [LARGE SCALE GENOMIC DNA]</scope>
    <source>
        <strain evidence="1">WF-38-12</strain>
    </source>
</reference>
<dbReference type="AlphaFoldDB" id="A0A0U1M2N6"/>
<dbReference type="InterPro" id="IPR027796">
    <property type="entry name" value="OTT_1508_deam-like"/>
</dbReference>
<dbReference type="Pfam" id="PF14441">
    <property type="entry name" value="OTT_1508_deam"/>
    <property type="match status" value="1"/>
</dbReference>
<protein>
    <submittedName>
        <fullName evidence="1">Uncharacterized protein</fullName>
    </submittedName>
</protein>
<dbReference type="EMBL" id="CVMT01000006">
    <property type="protein sequence ID" value="CRG89280.1"/>
    <property type="molecule type" value="Genomic_DNA"/>
</dbReference>
<accession>A0A0U1M2N6</accession>
<sequence length="657" mass="74199">MSHNLKNQSQIIDAENIALFFLLHDVPVKPSTNKASNTLNLPETGCPNYNLSFDTERRLVDTLAFLSSIKDDRNHIPAICIGEDLDENSLNVYIAVNKCHLNDGSGLLQNIKQQFDKVFSILEKGSLSYCDDQEERSGRNRHNCKDQVFSAVVSMCSSRILARLCLGPGAKKNSKKPFKESFVEVIDSVNRQNSGGNANNKTSLSLFTAKARELVKLVDLWVKYRILARLEDLVEGFYQLQKTEMVQSVLDGISNRDIDSSQRASVLNVIKKVARYRQAARFLYRVVAKEHKVSRLKAVAVDLPKEYFEKPVPNENYYPRLPSVLFRIHPQYAKEKNMNQIRRLLSRKYECVDKKFSERTLKILNEAKIHAEVQLIAHCEFGLPGSVLPPRVICSSKDACYLCNLCIAMFRGKTHTLRSHGRLYPGWRLPLQLQQLEAGLNQALETKIKESLMILLQKQERISYHFPMESTLGTLPLSNTTLCGSSINAKSVASQAGPGHEVTVRGFKPVENIEPISRPPLETVGFKAPDQNPQSHDLFSHIHSQALNLSNEDGLLTQDAALKQTIRSQNASSFYSNGDLEVQIEVEAPDRSGLAIDQKSVSYSIEWLDETTEVQEKCHLECVIDAKALQGELLHELCSQNSLYMTFKNSLFRLRVY</sequence>
<evidence type="ECO:0000313" key="1">
    <source>
        <dbReference type="EMBL" id="CRG89280.1"/>
    </source>
</evidence>
<dbReference type="Proteomes" id="UP000054383">
    <property type="component" value="Unassembled WGS sequence"/>
</dbReference>
<gene>
    <name evidence="1" type="ORF">PISL3812_06316</name>
</gene>
<dbReference type="OMA" id="CASKDAC"/>
<proteinExistence type="predicted"/>
<name>A0A0U1M2N6_TALIS</name>
<evidence type="ECO:0000313" key="2">
    <source>
        <dbReference type="Proteomes" id="UP000054383"/>
    </source>
</evidence>